<comment type="caution">
    <text evidence="2">The sequence shown here is derived from an EMBL/GenBank/DDBJ whole genome shotgun (WGS) entry which is preliminary data.</text>
</comment>
<dbReference type="SUPFAM" id="SSF46565">
    <property type="entry name" value="Chaperone J-domain"/>
    <property type="match status" value="1"/>
</dbReference>
<dbReference type="EMBL" id="QOVM01000002">
    <property type="protein sequence ID" value="RXG23427.1"/>
    <property type="molecule type" value="Genomic_DNA"/>
</dbReference>
<dbReference type="InterPro" id="IPR001623">
    <property type="entry name" value="DnaJ_domain"/>
</dbReference>
<evidence type="ECO:0000313" key="3">
    <source>
        <dbReference type="Proteomes" id="UP000289238"/>
    </source>
</evidence>
<dbReference type="Gene3D" id="1.10.287.110">
    <property type="entry name" value="DnaJ domain"/>
    <property type="match status" value="1"/>
</dbReference>
<dbReference type="CDD" id="cd06257">
    <property type="entry name" value="DnaJ"/>
    <property type="match status" value="1"/>
</dbReference>
<evidence type="ECO:0000259" key="1">
    <source>
        <dbReference type="PROSITE" id="PS50076"/>
    </source>
</evidence>
<proteinExistence type="predicted"/>
<protein>
    <submittedName>
        <fullName evidence="2">KTSC domain-containing protein</fullName>
    </submittedName>
</protein>
<feature type="domain" description="J" evidence="1">
    <location>
        <begin position="25"/>
        <end position="104"/>
    </location>
</feature>
<accession>A0A4Q0P9Q2</accession>
<dbReference type="Proteomes" id="UP000289238">
    <property type="component" value="Unassembled WGS sequence"/>
</dbReference>
<evidence type="ECO:0000313" key="2">
    <source>
        <dbReference type="EMBL" id="RXG23427.1"/>
    </source>
</evidence>
<dbReference type="AlphaFoldDB" id="A0A4Q0P9Q2"/>
<dbReference type="InterPro" id="IPR036869">
    <property type="entry name" value="J_dom_sf"/>
</dbReference>
<dbReference type="SMART" id="SM00271">
    <property type="entry name" value="DnaJ"/>
    <property type="match status" value="1"/>
</dbReference>
<gene>
    <name evidence="2" type="ORF">DSM00_1041</name>
</gene>
<dbReference type="Pfam" id="PF13619">
    <property type="entry name" value="KTSC"/>
    <property type="match status" value="1"/>
</dbReference>
<reference evidence="2 3" key="1">
    <citation type="submission" date="2018-07" db="EMBL/GenBank/DDBJ databases">
        <title>Leeuwenhoekiella genomics.</title>
        <authorList>
            <person name="Tahon G."/>
            <person name="Willems A."/>
        </authorList>
    </citation>
    <scope>NUCLEOTIDE SEQUENCE [LARGE SCALE GENOMIC DNA]</scope>
    <source>
        <strain evidence="2 3">LMG 22550</strain>
    </source>
</reference>
<sequence length="168" mass="19580">MYDLQPLNSLALRLQKKDAMKRITAYRKLFNTDKTSDLKQLKTAYRNLVKEWHPDKFQDGDALKEEAELKSREIIDGYHFLVSIAPETVAANLETYKATINTEGIADYQHKGLLLEITFTDGSTFEYFGVPRNVFLKFHNAGNQVRFAKRNIYTSYTYRKSKRELQEA</sequence>
<name>A0A4Q0P9Q2_9FLAO</name>
<dbReference type="PROSITE" id="PS50076">
    <property type="entry name" value="DNAJ_2"/>
    <property type="match status" value="1"/>
</dbReference>
<organism evidence="2 3">
    <name type="scientific">Leeuwenhoekiella aequorea</name>
    <dbReference type="NCBI Taxonomy" id="283736"/>
    <lineage>
        <taxon>Bacteria</taxon>
        <taxon>Pseudomonadati</taxon>
        <taxon>Bacteroidota</taxon>
        <taxon>Flavobacteriia</taxon>
        <taxon>Flavobacteriales</taxon>
        <taxon>Flavobacteriaceae</taxon>
        <taxon>Leeuwenhoekiella</taxon>
    </lineage>
</organism>
<keyword evidence="3" id="KW-1185">Reference proteome</keyword>
<dbReference type="InterPro" id="IPR025309">
    <property type="entry name" value="KTSC_dom"/>
</dbReference>